<dbReference type="RefSeq" id="WP_166235877.1">
    <property type="nucleotide sequence ID" value="NZ_JAAJBV010000002.1"/>
</dbReference>
<name>A0ABX0I9Y4_9FLAO</name>
<gene>
    <name evidence="2" type="ORF">G4L40_04050</name>
</gene>
<dbReference type="EMBL" id="JAAJBV010000002">
    <property type="protein sequence ID" value="NHM03874.1"/>
    <property type="molecule type" value="Genomic_DNA"/>
</dbReference>
<dbReference type="InterPro" id="IPR052613">
    <property type="entry name" value="LicD_transferase"/>
</dbReference>
<evidence type="ECO:0000313" key="3">
    <source>
        <dbReference type="Proteomes" id="UP000761423"/>
    </source>
</evidence>
<evidence type="ECO:0000313" key="2">
    <source>
        <dbReference type="EMBL" id="NHM03874.1"/>
    </source>
</evidence>
<dbReference type="Gene3D" id="3.30.460.40">
    <property type="match status" value="1"/>
</dbReference>
<dbReference type="Pfam" id="PF04991">
    <property type="entry name" value="LicD"/>
    <property type="match status" value="1"/>
</dbReference>
<dbReference type="InterPro" id="IPR043519">
    <property type="entry name" value="NT_sf"/>
</dbReference>
<dbReference type="Proteomes" id="UP000761423">
    <property type="component" value="Unassembled WGS sequence"/>
</dbReference>
<feature type="domain" description="LicD/FKTN/FKRP nucleotidyltransferase" evidence="1">
    <location>
        <begin position="28"/>
        <end position="137"/>
    </location>
</feature>
<protein>
    <submittedName>
        <fullName evidence="2">LicD family protein</fullName>
    </submittedName>
</protein>
<comment type="caution">
    <text evidence="2">The sequence shown here is derived from an EMBL/GenBank/DDBJ whole genome shotgun (WGS) entry which is preliminary data.</text>
</comment>
<dbReference type="PANTHER" id="PTHR13627:SF31">
    <property type="entry name" value="RIBITOL 5-PHOSPHATE TRANSFERASE FKRP"/>
    <property type="match status" value="1"/>
</dbReference>
<organism evidence="2 3">
    <name type="scientific">Flavobacterium celericrescens</name>
    <dbReference type="NCBI Taxonomy" id="2709780"/>
    <lineage>
        <taxon>Bacteria</taxon>
        <taxon>Pseudomonadati</taxon>
        <taxon>Bacteroidota</taxon>
        <taxon>Flavobacteriia</taxon>
        <taxon>Flavobacteriales</taxon>
        <taxon>Flavobacteriaceae</taxon>
        <taxon>Flavobacterium</taxon>
    </lineage>
</organism>
<evidence type="ECO:0000259" key="1">
    <source>
        <dbReference type="Pfam" id="PF04991"/>
    </source>
</evidence>
<sequence>MYDITLEGKNMLVAERMLENIAKIFNSCNIEYWIEGGTLLGIRRENRLLPWDNDIDFSVKSTQNDKLESFIVALKKAGYRVKTRHFEVSNDFFKAGTLRMIKIREKRFFGLLKGKVCADIFIKYPIEDKHYWEIANKTKFVPTKFYENFGTLSFKGFDYSTPELTDEYLTYRYGNWQTPVKDWNTATDDKALA</sequence>
<reference evidence="2 3" key="1">
    <citation type="submission" date="2020-02" db="EMBL/GenBank/DDBJ databases">
        <authorList>
            <person name="Chen W.-M."/>
        </authorList>
    </citation>
    <scope>NUCLEOTIDE SEQUENCE [LARGE SCALE GENOMIC DNA]</scope>
    <source>
        <strain evidence="2 3">TWA-26</strain>
    </source>
</reference>
<dbReference type="SUPFAM" id="SSF81301">
    <property type="entry name" value="Nucleotidyltransferase"/>
    <property type="match status" value="1"/>
</dbReference>
<accession>A0ABX0I9Y4</accession>
<keyword evidence="3" id="KW-1185">Reference proteome</keyword>
<dbReference type="PANTHER" id="PTHR13627">
    <property type="entry name" value="FUKUTIN RELATED PROTEIN"/>
    <property type="match status" value="1"/>
</dbReference>
<dbReference type="InterPro" id="IPR007074">
    <property type="entry name" value="LicD/FKTN/FKRP_NTP_transf"/>
</dbReference>
<proteinExistence type="predicted"/>